<dbReference type="OMA" id="VWIVENC"/>
<accession>A0A0A0KYP5</accession>
<sequence length="99" mass="11474">MSKGLKSKCQSTSHQLLKERAKNCVNDLKGIFTNLQNARKESRTTDITILEERVHHMLREWNVELNEPSPASSFVVSFFFQLSFPFAKDGFVFHHFCVI</sequence>
<evidence type="ECO:0000313" key="1">
    <source>
        <dbReference type="EMBL" id="KGN54628.1"/>
    </source>
</evidence>
<dbReference type="Proteomes" id="UP000029981">
    <property type="component" value="Chromosome 4"/>
</dbReference>
<proteinExistence type="predicted"/>
<dbReference type="GO" id="GO:0006355">
    <property type="term" value="P:regulation of DNA-templated transcription"/>
    <property type="evidence" value="ECO:0007669"/>
    <property type="project" value="InterPro"/>
</dbReference>
<dbReference type="InterPro" id="IPR039277">
    <property type="entry name" value="VOZ1/VOZ2"/>
</dbReference>
<keyword evidence="2" id="KW-1185">Reference proteome</keyword>
<evidence type="ECO:0000313" key="2">
    <source>
        <dbReference type="Proteomes" id="UP000029981"/>
    </source>
</evidence>
<reference evidence="1 2" key="4">
    <citation type="journal article" date="2011" name="BMC Genomics">
        <title>RNA-Seq improves annotation of protein-coding genes in the cucumber genome.</title>
        <authorList>
            <person name="Li Z."/>
            <person name="Zhang Z."/>
            <person name="Yan P."/>
            <person name="Huang S."/>
            <person name="Fei Z."/>
            <person name="Lin K."/>
        </authorList>
    </citation>
    <scope>NUCLEOTIDE SEQUENCE [LARGE SCALE GENOMIC DNA]</scope>
    <source>
        <strain evidence="2">cv. 9930</strain>
    </source>
</reference>
<dbReference type="AlphaFoldDB" id="A0A0A0KYP5"/>
<dbReference type="PANTHER" id="PTHR33873">
    <property type="entry name" value="TRANSCRIPTION FACTOR VOZ1"/>
    <property type="match status" value="1"/>
</dbReference>
<reference evidence="1 2" key="1">
    <citation type="journal article" date="2009" name="Nat. Genet.">
        <title>The genome of the cucumber, Cucumis sativus L.</title>
        <authorList>
            <person name="Huang S."/>
            <person name="Li R."/>
            <person name="Zhang Z."/>
            <person name="Li L."/>
            <person name="Gu X."/>
            <person name="Fan W."/>
            <person name="Lucas W.J."/>
            <person name="Wang X."/>
            <person name="Xie B."/>
            <person name="Ni P."/>
            <person name="Ren Y."/>
            <person name="Zhu H."/>
            <person name="Li J."/>
            <person name="Lin K."/>
            <person name="Jin W."/>
            <person name="Fei Z."/>
            <person name="Li G."/>
            <person name="Staub J."/>
            <person name="Kilian A."/>
            <person name="van der Vossen E.A."/>
            <person name="Wu Y."/>
            <person name="Guo J."/>
            <person name="He J."/>
            <person name="Jia Z."/>
            <person name="Ren Y."/>
            <person name="Tian G."/>
            <person name="Lu Y."/>
            <person name="Ruan J."/>
            <person name="Qian W."/>
            <person name="Wang M."/>
            <person name="Huang Q."/>
            <person name="Li B."/>
            <person name="Xuan Z."/>
            <person name="Cao J."/>
            <person name="Asan"/>
            <person name="Wu Z."/>
            <person name="Zhang J."/>
            <person name="Cai Q."/>
            <person name="Bai Y."/>
            <person name="Zhao B."/>
            <person name="Han Y."/>
            <person name="Li Y."/>
            <person name="Li X."/>
            <person name="Wang S."/>
            <person name="Shi Q."/>
            <person name="Liu S."/>
            <person name="Cho W.K."/>
            <person name="Kim J.Y."/>
            <person name="Xu Y."/>
            <person name="Heller-Uszynska K."/>
            <person name="Miao H."/>
            <person name="Cheng Z."/>
            <person name="Zhang S."/>
            <person name="Wu J."/>
            <person name="Yang Y."/>
            <person name="Kang H."/>
            <person name="Li M."/>
            <person name="Liang H."/>
            <person name="Ren X."/>
            <person name="Shi Z."/>
            <person name="Wen M."/>
            <person name="Jian M."/>
            <person name="Yang H."/>
            <person name="Zhang G."/>
            <person name="Yang Z."/>
            <person name="Chen R."/>
            <person name="Liu S."/>
            <person name="Li J."/>
            <person name="Ma L."/>
            <person name="Liu H."/>
            <person name="Zhou Y."/>
            <person name="Zhao J."/>
            <person name="Fang X."/>
            <person name="Li G."/>
            <person name="Fang L."/>
            <person name="Li Y."/>
            <person name="Liu D."/>
            <person name="Zheng H."/>
            <person name="Zhang Y."/>
            <person name="Qin N."/>
            <person name="Li Z."/>
            <person name="Yang G."/>
            <person name="Yang S."/>
            <person name="Bolund L."/>
            <person name="Kristiansen K."/>
            <person name="Zheng H."/>
            <person name="Li S."/>
            <person name="Zhang X."/>
            <person name="Yang H."/>
            <person name="Wang J."/>
            <person name="Sun R."/>
            <person name="Zhang B."/>
            <person name="Jiang S."/>
            <person name="Wang J."/>
            <person name="Du Y."/>
            <person name="Li S."/>
        </authorList>
    </citation>
    <scope>NUCLEOTIDE SEQUENCE [LARGE SCALE GENOMIC DNA]</scope>
    <source>
        <strain evidence="2">cv. 9930</strain>
    </source>
</reference>
<dbReference type="PANTHER" id="PTHR33873:SF15">
    <property type="entry name" value="TRANSCRIPTION FACTOR VOZ2"/>
    <property type="match status" value="1"/>
</dbReference>
<reference evidence="1 2" key="3">
    <citation type="journal article" date="2010" name="BMC Genomics">
        <title>Transcriptome sequencing and comparative analysis of cucumber flowers with different sex types.</title>
        <authorList>
            <person name="Guo S."/>
            <person name="Zheng Y."/>
            <person name="Joung J.G."/>
            <person name="Liu S."/>
            <person name="Zhang Z."/>
            <person name="Crasta O.R."/>
            <person name="Sobral B.W."/>
            <person name="Xu Y."/>
            <person name="Huang S."/>
            <person name="Fei Z."/>
        </authorList>
    </citation>
    <scope>NUCLEOTIDE SEQUENCE [LARGE SCALE GENOMIC DNA]</scope>
    <source>
        <strain evidence="2">cv. 9930</strain>
    </source>
</reference>
<dbReference type="GO" id="GO:0048578">
    <property type="term" value="P:positive regulation of long-day photoperiodism, flowering"/>
    <property type="evidence" value="ECO:0007669"/>
    <property type="project" value="InterPro"/>
</dbReference>
<dbReference type="STRING" id="3659.A0A0A0KYP5"/>
<dbReference type="Gramene" id="KGN54628">
    <property type="protein sequence ID" value="KGN54628"/>
    <property type="gene ID" value="Csa_4G410810"/>
</dbReference>
<dbReference type="EMBL" id="CM002925">
    <property type="protein sequence ID" value="KGN54628.1"/>
    <property type="molecule type" value="Genomic_DNA"/>
</dbReference>
<name>A0A0A0KYP5_CUCSA</name>
<gene>
    <name evidence="1" type="ORF">Csa_4G410810</name>
</gene>
<reference evidence="1 2" key="2">
    <citation type="journal article" date="2009" name="PLoS ONE">
        <title>An integrated genetic and cytogenetic map of the cucumber genome.</title>
        <authorList>
            <person name="Ren Y."/>
            <person name="Zhang Z."/>
            <person name="Liu J."/>
            <person name="Staub J.E."/>
            <person name="Han Y."/>
            <person name="Cheng Z."/>
            <person name="Li X."/>
            <person name="Lu J."/>
            <person name="Miao H."/>
            <person name="Kang H."/>
            <person name="Xie B."/>
            <person name="Gu X."/>
            <person name="Wang X."/>
            <person name="Du Y."/>
            <person name="Jin W."/>
            <person name="Huang S."/>
        </authorList>
    </citation>
    <scope>NUCLEOTIDE SEQUENCE [LARGE SCALE GENOMIC DNA]</scope>
    <source>
        <strain evidence="2">cv. 9930</strain>
    </source>
</reference>
<protein>
    <submittedName>
        <fullName evidence="1">Uncharacterized protein</fullName>
    </submittedName>
</protein>
<organism evidence="1 2">
    <name type="scientific">Cucumis sativus</name>
    <name type="common">Cucumber</name>
    <dbReference type="NCBI Taxonomy" id="3659"/>
    <lineage>
        <taxon>Eukaryota</taxon>
        <taxon>Viridiplantae</taxon>
        <taxon>Streptophyta</taxon>
        <taxon>Embryophyta</taxon>
        <taxon>Tracheophyta</taxon>
        <taxon>Spermatophyta</taxon>
        <taxon>Magnoliopsida</taxon>
        <taxon>eudicotyledons</taxon>
        <taxon>Gunneridae</taxon>
        <taxon>Pentapetalae</taxon>
        <taxon>rosids</taxon>
        <taxon>fabids</taxon>
        <taxon>Cucurbitales</taxon>
        <taxon>Cucurbitaceae</taxon>
        <taxon>Benincaseae</taxon>
        <taxon>Cucumis</taxon>
    </lineage>
</organism>